<sequence length="303" mass="34782">MTKKDATVLIPEAQLIDELAPHWKKRFVKATQIMQDRFSENLNWNDIADECAISPSHFHYMFKLVFGESPVHYLRRMRLKQAVYSLSLEKKAVTDIALETGFSSSQALAKALKRELGMSASQIRRSNRLEDADLWDQIMLKLGQPTESETSLEKALCKNLKFELVHFPERYFFTSKQQGHNLENIFNVWFQITPKDIANGISIYHWSAAVSPASQPFFVGYECAAHQSNKTLPASHYLSTTVILDSGTAYSAAWDALYSHLLERNLEPDYDAEVFEQMSNLRDYNAREMEVSLFLPVKIKDQT</sequence>
<dbReference type="Pfam" id="PF12833">
    <property type="entry name" value="HTH_18"/>
    <property type="match status" value="1"/>
</dbReference>
<dbReference type="InterPro" id="IPR009057">
    <property type="entry name" value="Homeodomain-like_sf"/>
</dbReference>
<gene>
    <name evidence="5" type="ORF">HNR48_001211</name>
</gene>
<name>A0A7X0JRF6_9GAMM</name>
<keyword evidence="2 5" id="KW-0238">DNA-binding</keyword>
<dbReference type="InterPro" id="IPR050204">
    <property type="entry name" value="AraC_XylS_family_regulators"/>
</dbReference>
<dbReference type="Proteomes" id="UP000528457">
    <property type="component" value="Unassembled WGS sequence"/>
</dbReference>
<dbReference type="InterPro" id="IPR018060">
    <property type="entry name" value="HTH_AraC"/>
</dbReference>
<evidence type="ECO:0000256" key="2">
    <source>
        <dbReference type="ARBA" id="ARBA00023125"/>
    </source>
</evidence>
<dbReference type="Gene3D" id="1.10.10.60">
    <property type="entry name" value="Homeodomain-like"/>
    <property type="match status" value="1"/>
</dbReference>
<dbReference type="PANTHER" id="PTHR46796">
    <property type="entry name" value="HTH-TYPE TRANSCRIPTIONAL ACTIVATOR RHAS-RELATED"/>
    <property type="match status" value="1"/>
</dbReference>
<keyword evidence="6" id="KW-1185">Reference proteome</keyword>
<dbReference type="GO" id="GO:0043565">
    <property type="term" value="F:sequence-specific DNA binding"/>
    <property type="evidence" value="ECO:0007669"/>
    <property type="project" value="InterPro"/>
</dbReference>
<evidence type="ECO:0000256" key="1">
    <source>
        <dbReference type="ARBA" id="ARBA00023015"/>
    </source>
</evidence>
<dbReference type="RefSeq" id="WP_166849878.1">
    <property type="nucleotide sequence ID" value="NZ_JAAONY010000001.1"/>
</dbReference>
<dbReference type="PROSITE" id="PS01124">
    <property type="entry name" value="HTH_ARAC_FAMILY_2"/>
    <property type="match status" value="1"/>
</dbReference>
<dbReference type="InParanoid" id="A0A7X0JRF6"/>
<keyword evidence="1" id="KW-0805">Transcription regulation</keyword>
<dbReference type="AlphaFoldDB" id="A0A7X0JRF6"/>
<evidence type="ECO:0000259" key="4">
    <source>
        <dbReference type="PROSITE" id="PS01124"/>
    </source>
</evidence>
<evidence type="ECO:0000313" key="5">
    <source>
        <dbReference type="EMBL" id="MBB6520933.1"/>
    </source>
</evidence>
<evidence type="ECO:0000256" key="3">
    <source>
        <dbReference type="ARBA" id="ARBA00023163"/>
    </source>
</evidence>
<reference evidence="5 6" key="1">
    <citation type="submission" date="2020-08" db="EMBL/GenBank/DDBJ databases">
        <title>Genomic Encyclopedia of Type Strains, Phase IV (KMG-IV): sequencing the most valuable type-strain genomes for metagenomic binning, comparative biology and taxonomic classification.</title>
        <authorList>
            <person name="Goeker M."/>
        </authorList>
    </citation>
    <scope>NUCLEOTIDE SEQUENCE [LARGE SCALE GENOMIC DNA]</scope>
    <source>
        <strain evidence="5 6">DSM 22368</strain>
    </source>
</reference>
<dbReference type="SMART" id="SM00342">
    <property type="entry name" value="HTH_ARAC"/>
    <property type="match status" value="1"/>
</dbReference>
<organism evidence="5 6">
    <name type="scientific">Pseudoteredinibacter isoporae</name>
    <dbReference type="NCBI Taxonomy" id="570281"/>
    <lineage>
        <taxon>Bacteria</taxon>
        <taxon>Pseudomonadati</taxon>
        <taxon>Pseudomonadota</taxon>
        <taxon>Gammaproteobacteria</taxon>
        <taxon>Cellvibrionales</taxon>
        <taxon>Cellvibrionaceae</taxon>
        <taxon>Pseudoteredinibacter</taxon>
    </lineage>
</organism>
<dbReference type="GO" id="GO:0003700">
    <property type="term" value="F:DNA-binding transcription factor activity"/>
    <property type="evidence" value="ECO:0007669"/>
    <property type="project" value="InterPro"/>
</dbReference>
<evidence type="ECO:0000313" key="6">
    <source>
        <dbReference type="Proteomes" id="UP000528457"/>
    </source>
</evidence>
<proteinExistence type="predicted"/>
<dbReference type="PANTHER" id="PTHR46796:SF13">
    <property type="entry name" value="HTH-TYPE TRANSCRIPTIONAL ACTIVATOR RHAS"/>
    <property type="match status" value="1"/>
</dbReference>
<dbReference type="SMART" id="SM00871">
    <property type="entry name" value="AraC_E_bind"/>
    <property type="match status" value="1"/>
</dbReference>
<dbReference type="EMBL" id="JACHHT010000001">
    <property type="protein sequence ID" value="MBB6520933.1"/>
    <property type="molecule type" value="Genomic_DNA"/>
</dbReference>
<comment type="caution">
    <text evidence="5">The sequence shown here is derived from an EMBL/GenBank/DDBJ whole genome shotgun (WGS) entry which is preliminary data.</text>
</comment>
<protein>
    <submittedName>
        <fullName evidence="5">AraC-like DNA-binding protein</fullName>
    </submittedName>
</protein>
<accession>A0A7X0JRF6</accession>
<feature type="domain" description="HTH araC/xylS-type" evidence="4">
    <location>
        <begin position="28"/>
        <end position="126"/>
    </location>
</feature>
<dbReference type="InterPro" id="IPR010499">
    <property type="entry name" value="AraC_E-bd"/>
</dbReference>
<keyword evidence="3" id="KW-0804">Transcription</keyword>
<dbReference type="SUPFAM" id="SSF46689">
    <property type="entry name" value="Homeodomain-like"/>
    <property type="match status" value="2"/>
</dbReference>